<name>A0A9Q0IRD2_9TELE</name>
<dbReference type="GO" id="GO:0005634">
    <property type="term" value="C:nucleus"/>
    <property type="evidence" value="ECO:0007669"/>
    <property type="project" value="TreeGrafter"/>
</dbReference>
<evidence type="ECO:0000256" key="2">
    <source>
        <dbReference type="SAM" id="MobiDB-lite"/>
    </source>
</evidence>
<evidence type="ECO:0000256" key="1">
    <source>
        <dbReference type="ARBA" id="ARBA00010984"/>
    </source>
</evidence>
<feature type="compositionally biased region" description="Basic and acidic residues" evidence="2">
    <location>
        <begin position="260"/>
        <end position="277"/>
    </location>
</feature>
<protein>
    <recommendedName>
        <fullName evidence="5">Protein FAM53B</fullName>
    </recommendedName>
</protein>
<organism evidence="3 4">
    <name type="scientific">Muraenolepis orangiensis</name>
    <name type="common">Patagonian moray cod</name>
    <dbReference type="NCBI Taxonomy" id="630683"/>
    <lineage>
        <taxon>Eukaryota</taxon>
        <taxon>Metazoa</taxon>
        <taxon>Chordata</taxon>
        <taxon>Craniata</taxon>
        <taxon>Vertebrata</taxon>
        <taxon>Euteleostomi</taxon>
        <taxon>Actinopterygii</taxon>
        <taxon>Neopterygii</taxon>
        <taxon>Teleostei</taxon>
        <taxon>Neoteleostei</taxon>
        <taxon>Acanthomorphata</taxon>
        <taxon>Zeiogadaria</taxon>
        <taxon>Gadariae</taxon>
        <taxon>Gadiformes</taxon>
        <taxon>Muraenolepidoidei</taxon>
        <taxon>Muraenolepididae</taxon>
        <taxon>Muraenolepis</taxon>
    </lineage>
</organism>
<feature type="compositionally biased region" description="Acidic residues" evidence="2">
    <location>
        <begin position="222"/>
        <end position="232"/>
    </location>
</feature>
<evidence type="ECO:0000313" key="4">
    <source>
        <dbReference type="Proteomes" id="UP001148018"/>
    </source>
</evidence>
<dbReference type="EMBL" id="JANIIK010000038">
    <property type="protein sequence ID" value="KAJ3610452.1"/>
    <property type="molecule type" value="Genomic_DNA"/>
</dbReference>
<dbReference type="GO" id="GO:0090263">
    <property type="term" value="P:positive regulation of canonical Wnt signaling pathway"/>
    <property type="evidence" value="ECO:0007669"/>
    <property type="project" value="TreeGrafter"/>
</dbReference>
<dbReference type="PANTHER" id="PTHR28567">
    <property type="entry name" value="PROTEIN FAM53A-LIKE ISOFORM X1"/>
    <property type="match status" value="1"/>
</dbReference>
<dbReference type="OrthoDB" id="9934966at2759"/>
<proteinExistence type="inferred from homology"/>
<dbReference type="Proteomes" id="UP001148018">
    <property type="component" value="Unassembled WGS sequence"/>
</dbReference>
<dbReference type="InterPro" id="IPR029356">
    <property type="entry name" value="FAM53"/>
</dbReference>
<accession>A0A9Q0IRD2</accession>
<dbReference type="AlphaFoldDB" id="A0A9Q0IRD2"/>
<gene>
    <name evidence="3" type="ORF">NHX12_022544</name>
</gene>
<feature type="region of interest" description="Disordered" evidence="2">
    <location>
        <begin position="299"/>
        <end position="376"/>
    </location>
</feature>
<dbReference type="GO" id="GO:0006606">
    <property type="term" value="P:protein import into nucleus"/>
    <property type="evidence" value="ECO:0007669"/>
    <property type="project" value="TreeGrafter"/>
</dbReference>
<feature type="region of interest" description="Disordered" evidence="2">
    <location>
        <begin position="188"/>
        <end position="283"/>
    </location>
</feature>
<feature type="compositionally biased region" description="Low complexity" evidence="2">
    <location>
        <begin position="117"/>
        <end position="139"/>
    </location>
</feature>
<evidence type="ECO:0008006" key="5">
    <source>
        <dbReference type="Google" id="ProtNLM"/>
    </source>
</evidence>
<reference evidence="3" key="1">
    <citation type="submission" date="2022-07" db="EMBL/GenBank/DDBJ databases">
        <title>Chromosome-level genome of Muraenolepis orangiensis.</title>
        <authorList>
            <person name="Kim J."/>
        </authorList>
    </citation>
    <scope>NUCLEOTIDE SEQUENCE</scope>
    <source>
        <strain evidence="3">KU_S4_2022</strain>
        <tissue evidence="3">Muscle</tissue>
    </source>
</reference>
<dbReference type="PANTHER" id="PTHR28567:SF1">
    <property type="entry name" value="PROTEIN FAM53B"/>
    <property type="match status" value="1"/>
</dbReference>
<keyword evidence="4" id="KW-1185">Reference proteome</keyword>
<feature type="compositionally biased region" description="Acidic residues" evidence="2">
    <location>
        <begin position="346"/>
        <end position="359"/>
    </location>
</feature>
<sequence length="392" mass="42782">MSRGTTLFSRGTVEADRWIDMGRDCTIQHGPPACQSAATLESLWAVLPDQCKQNTGDRFGEVGNAPAITSLIRDLSLGDARLCRSLSFSDEFGSCRSSWRPQGSRVWTAVEKRRCHSGGSVRPGVGAAAAAAPSSSSWPSGGHFPAIQRSFSFSLPSRSCILVDGAALELPCFTQGLAFQPLFTASPLSPKPHLPQSHRDPDHSPGQPSLSRERISLSEARTEEEEEEDDVSDASSPDSTPELGRRIGGLSRSRSQPCELNDKKISMKRRRPEDAQEQRPSLDLAKMTQCYQWSEPPYRSAVGQVHPSYVPASHPGPKVQYSSYEADPDSGDSACSVGSPSGSPVDMEEEEEEDDEEEERTEHTLRKGVFQGTRGSLVHLGEELDLDQIERN</sequence>
<comment type="similarity">
    <text evidence="1">Belongs to the FAM53 family.</text>
</comment>
<evidence type="ECO:0000313" key="3">
    <source>
        <dbReference type="EMBL" id="KAJ3610452.1"/>
    </source>
</evidence>
<dbReference type="Pfam" id="PF15242">
    <property type="entry name" value="FAM53"/>
    <property type="match status" value="1"/>
</dbReference>
<feature type="region of interest" description="Disordered" evidence="2">
    <location>
        <begin position="116"/>
        <end position="139"/>
    </location>
</feature>
<comment type="caution">
    <text evidence="3">The sequence shown here is derived from an EMBL/GenBank/DDBJ whole genome shotgun (WGS) entry which is preliminary data.</text>
</comment>